<dbReference type="AlphaFoldDB" id="A0AAD5UBM0"/>
<proteinExistence type="predicted"/>
<dbReference type="Proteomes" id="UP001211065">
    <property type="component" value="Unassembled WGS sequence"/>
</dbReference>
<keyword evidence="2" id="KW-1185">Reference proteome</keyword>
<comment type="caution">
    <text evidence="1">The sequence shown here is derived from an EMBL/GenBank/DDBJ whole genome shotgun (WGS) entry which is preliminary data.</text>
</comment>
<evidence type="ECO:0000313" key="1">
    <source>
        <dbReference type="EMBL" id="KAJ3227875.1"/>
    </source>
</evidence>
<protein>
    <submittedName>
        <fullName evidence="1">Uncharacterized protein</fullName>
    </submittedName>
</protein>
<reference evidence="1" key="1">
    <citation type="submission" date="2020-05" db="EMBL/GenBank/DDBJ databases">
        <title>Phylogenomic resolution of chytrid fungi.</title>
        <authorList>
            <person name="Stajich J.E."/>
            <person name="Amses K."/>
            <person name="Simmons R."/>
            <person name="Seto K."/>
            <person name="Myers J."/>
            <person name="Bonds A."/>
            <person name="Quandt C.A."/>
            <person name="Barry K."/>
            <person name="Liu P."/>
            <person name="Grigoriev I."/>
            <person name="Longcore J.E."/>
            <person name="James T.Y."/>
        </authorList>
    </citation>
    <scope>NUCLEOTIDE SEQUENCE</scope>
    <source>
        <strain evidence="1">JEL0476</strain>
    </source>
</reference>
<dbReference type="EMBL" id="JADGJW010000009">
    <property type="protein sequence ID" value="KAJ3227875.1"/>
    <property type="molecule type" value="Genomic_DNA"/>
</dbReference>
<sequence length="144" mass="16824">MNRSKREPTESFYDQSNSNSNPLYPLVTAANPFILNCLKTENVNINSNDKLNFLFEKSKKHSDSNNTYLKLNLSETFDNILFKKSSQKNFKNVKTSELECAAFENEKFLLDVEFSFDLNKLSERKFKIFLTHLEEHAMNPELLL</sequence>
<gene>
    <name evidence="1" type="ORF">HK099_008285</name>
</gene>
<name>A0AAD5UBM0_9FUNG</name>
<accession>A0AAD5UBM0</accession>
<organism evidence="1 2">
    <name type="scientific">Clydaea vesicula</name>
    <dbReference type="NCBI Taxonomy" id="447962"/>
    <lineage>
        <taxon>Eukaryota</taxon>
        <taxon>Fungi</taxon>
        <taxon>Fungi incertae sedis</taxon>
        <taxon>Chytridiomycota</taxon>
        <taxon>Chytridiomycota incertae sedis</taxon>
        <taxon>Chytridiomycetes</taxon>
        <taxon>Lobulomycetales</taxon>
        <taxon>Lobulomycetaceae</taxon>
        <taxon>Clydaea</taxon>
    </lineage>
</organism>
<evidence type="ECO:0000313" key="2">
    <source>
        <dbReference type="Proteomes" id="UP001211065"/>
    </source>
</evidence>